<dbReference type="FunFam" id="3.30.565.10:FF:000010">
    <property type="entry name" value="Sensor histidine kinase RcsC"/>
    <property type="match status" value="1"/>
</dbReference>
<name>A0A399RMB6_9PROT</name>
<dbReference type="PANTHER" id="PTHR45339:SF1">
    <property type="entry name" value="HYBRID SIGNAL TRANSDUCTION HISTIDINE KINASE J"/>
    <property type="match status" value="1"/>
</dbReference>
<dbReference type="CDD" id="cd16922">
    <property type="entry name" value="HATPase_EvgS-ArcB-TorS-like"/>
    <property type="match status" value="1"/>
</dbReference>
<keyword evidence="9" id="KW-0067">ATP-binding</keyword>
<keyword evidence="12" id="KW-0472">Membrane</keyword>
<dbReference type="InterPro" id="IPR036890">
    <property type="entry name" value="HATPase_C_sf"/>
</dbReference>
<evidence type="ECO:0000256" key="7">
    <source>
        <dbReference type="ARBA" id="ARBA00022741"/>
    </source>
</evidence>
<keyword evidence="17" id="KW-1185">Reference proteome</keyword>
<evidence type="ECO:0000256" key="4">
    <source>
        <dbReference type="ARBA" id="ARBA00022553"/>
    </source>
</evidence>
<dbReference type="SUPFAM" id="SSF52172">
    <property type="entry name" value="CheY-like"/>
    <property type="match status" value="1"/>
</dbReference>
<dbReference type="InterPro" id="IPR036097">
    <property type="entry name" value="HisK_dim/P_sf"/>
</dbReference>
<dbReference type="EMBL" id="QWGA01000003">
    <property type="protein sequence ID" value="RIJ30999.1"/>
    <property type="molecule type" value="Genomic_DNA"/>
</dbReference>
<feature type="modified residue" description="4-aspartylphosphate" evidence="13">
    <location>
        <position position="473"/>
    </location>
</feature>
<comment type="subcellular location">
    <subcellularLocation>
        <location evidence="2">Membrane</location>
    </subcellularLocation>
</comment>
<dbReference type="InterPro" id="IPR005467">
    <property type="entry name" value="His_kinase_dom"/>
</dbReference>
<evidence type="ECO:0000256" key="3">
    <source>
        <dbReference type="ARBA" id="ARBA00012438"/>
    </source>
</evidence>
<dbReference type="Gene3D" id="1.10.287.130">
    <property type="match status" value="1"/>
</dbReference>
<dbReference type="InterPro" id="IPR003594">
    <property type="entry name" value="HATPase_dom"/>
</dbReference>
<keyword evidence="11" id="KW-0902">Two-component regulatory system</keyword>
<dbReference type="GO" id="GO:0016020">
    <property type="term" value="C:membrane"/>
    <property type="evidence" value="ECO:0007669"/>
    <property type="project" value="UniProtKB-SubCell"/>
</dbReference>
<evidence type="ECO:0000256" key="13">
    <source>
        <dbReference type="PROSITE-ProRule" id="PRU00169"/>
    </source>
</evidence>
<dbReference type="Pfam" id="PF00072">
    <property type="entry name" value="Response_reg"/>
    <property type="match status" value="1"/>
</dbReference>
<dbReference type="SMART" id="SM00387">
    <property type="entry name" value="HATPase_c"/>
    <property type="match status" value="1"/>
</dbReference>
<dbReference type="InterPro" id="IPR001789">
    <property type="entry name" value="Sig_transdc_resp-reg_receiver"/>
</dbReference>
<keyword evidence="8" id="KW-0418">Kinase</keyword>
<dbReference type="PRINTS" id="PR00344">
    <property type="entry name" value="BCTRLSENSOR"/>
</dbReference>
<dbReference type="InterPro" id="IPR003661">
    <property type="entry name" value="HisK_dim/P_dom"/>
</dbReference>
<gene>
    <name evidence="16" type="ORF">D1222_01650</name>
</gene>
<dbReference type="SUPFAM" id="SSF47384">
    <property type="entry name" value="Homodimeric domain of signal transducing histidine kinase"/>
    <property type="match status" value="1"/>
</dbReference>
<dbReference type="AlphaFoldDB" id="A0A399RMB6"/>
<dbReference type="GO" id="GO:0000155">
    <property type="term" value="F:phosphorelay sensor kinase activity"/>
    <property type="evidence" value="ECO:0007669"/>
    <property type="project" value="InterPro"/>
</dbReference>
<feature type="domain" description="Response regulatory" evidence="15">
    <location>
        <begin position="424"/>
        <end position="541"/>
    </location>
</feature>
<evidence type="ECO:0000256" key="11">
    <source>
        <dbReference type="ARBA" id="ARBA00023012"/>
    </source>
</evidence>
<dbReference type="Gene3D" id="3.30.565.10">
    <property type="entry name" value="Histidine kinase-like ATPase, C-terminal domain"/>
    <property type="match status" value="1"/>
</dbReference>
<dbReference type="GO" id="GO:0005524">
    <property type="term" value="F:ATP binding"/>
    <property type="evidence" value="ECO:0007669"/>
    <property type="project" value="UniProtKB-KW"/>
</dbReference>
<evidence type="ECO:0000256" key="10">
    <source>
        <dbReference type="ARBA" id="ARBA00022989"/>
    </source>
</evidence>
<dbReference type="EC" id="2.7.13.3" evidence="3"/>
<evidence type="ECO:0000256" key="8">
    <source>
        <dbReference type="ARBA" id="ARBA00022777"/>
    </source>
</evidence>
<evidence type="ECO:0000256" key="9">
    <source>
        <dbReference type="ARBA" id="ARBA00022840"/>
    </source>
</evidence>
<dbReference type="SMART" id="SM00388">
    <property type="entry name" value="HisKA"/>
    <property type="match status" value="1"/>
</dbReference>
<sequence length="572" mass="63420">MILRSTHWQKYKGGRRVPHRNEINLSLNQVLDAVASIENGFALHGPNFELLFVNETAKRHFPEFYRQLSAGKNLDDAMLASTRTIVEDSERFSSLEYSRKLVEKIRAFSSIDVLTDDGKSIKASFSPMPDGNVLCLSHDITDIQENQRKLRHAKREAQAASEAKSEFLASMSHEIRTPLNGILGMAQALASRKLDTDEREMVGAILDCSKSLMTLLNDILDLSKIEAGKLDIAPIADDFRHKLKRTERFYRPKAEEKGLFLRVIVDKSVPSVLEFDPVRFRQCIDNLVSNALKFTSEGGVIVAATCEPTDTEGHVRLKIHVSDTGIGMDDGQVASLFENFQQADRSTTRIYGGTGLGLAITRKLARMMGGDVAVVSKPGKGSIFTLSFEAALPEYEAAPQIPESFKPHEVKVRDERVVDFRGKTALVVDDNRINRRVARLFIEPVGLHVLEASSGEEALEVLQTSKIDIVLLDIHMPKMDGPETLKRLREMGGAFESVPVIALTADAMAGDRERYMKIGMSDYVSKPIDERQLIATMSRCMSAAGPEVAARRSAEDTETLGAIDSLIQRMSA</sequence>
<dbReference type="SUPFAM" id="SSF55874">
    <property type="entry name" value="ATPase domain of HSP90 chaperone/DNA topoisomerase II/histidine kinase"/>
    <property type="match status" value="1"/>
</dbReference>
<dbReference type="Pfam" id="PF02518">
    <property type="entry name" value="HATPase_c"/>
    <property type="match status" value="1"/>
</dbReference>
<dbReference type="Gene3D" id="3.40.50.2300">
    <property type="match status" value="1"/>
</dbReference>
<dbReference type="Proteomes" id="UP000265845">
    <property type="component" value="Unassembled WGS sequence"/>
</dbReference>
<dbReference type="FunFam" id="1.10.287.130:FF:000004">
    <property type="entry name" value="Ethylene receptor 1"/>
    <property type="match status" value="1"/>
</dbReference>
<dbReference type="PANTHER" id="PTHR45339">
    <property type="entry name" value="HYBRID SIGNAL TRANSDUCTION HISTIDINE KINASE J"/>
    <property type="match status" value="1"/>
</dbReference>
<keyword evidence="10" id="KW-1133">Transmembrane helix</keyword>
<evidence type="ECO:0000313" key="17">
    <source>
        <dbReference type="Proteomes" id="UP000265845"/>
    </source>
</evidence>
<feature type="domain" description="Histidine kinase" evidence="14">
    <location>
        <begin position="170"/>
        <end position="392"/>
    </location>
</feature>
<dbReference type="CDD" id="cd00082">
    <property type="entry name" value="HisKA"/>
    <property type="match status" value="1"/>
</dbReference>
<comment type="catalytic activity">
    <reaction evidence="1">
        <text>ATP + protein L-histidine = ADP + protein N-phospho-L-histidine.</text>
        <dbReference type="EC" id="2.7.13.3"/>
    </reaction>
</comment>
<dbReference type="PROSITE" id="PS50109">
    <property type="entry name" value="HIS_KIN"/>
    <property type="match status" value="1"/>
</dbReference>
<dbReference type="PROSITE" id="PS50110">
    <property type="entry name" value="RESPONSE_REGULATORY"/>
    <property type="match status" value="1"/>
</dbReference>
<dbReference type="InterPro" id="IPR004358">
    <property type="entry name" value="Sig_transdc_His_kin-like_C"/>
</dbReference>
<evidence type="ECO:0000259" key="15">
    <source>
        <dbReference type="PROSITE" id="PS50110"/>
    </source>
</evidence>
<dbReference type="Pfam" id="PF00512">
    <property type="entry name" value="HisKA"/>
    <property type="match status" value="1"/>
</dbReference>
<reference evidence="16 17" key="1">
    <citation type="submission" date="2018-08" db="EMBL/GenBank/DDBJ databases">
        <title>Henriciella mobilis sp. nov., isolated from seawater.</title>
        <authorList>
            <person name="Cheng H."/>
            <person name="Wu Y.-H."/>
            <person name="Xu X.-W."/>
            <person name="Guo L.-L."/>
        </authorList>
    </citation>
    <scope>NUCLEOTIDE SEQUENCE [LARGE SCALE GENOMIC DNA]</scope>
    <source>
        <strain evidence="16 17">CCUG67844</strain>
    </source>
</reference>
<keyword evidence="4 13" id="KW-0597">Phosphoprotein</keyword>
<keyword evidence="6" id="KW-0812">Transmembrane</keyword>
<evidence type="ECO:0000256" key="2">
    <source>
        <dbReference type="ARBA" id="ARBA00004370"/>
    </source>
</evidence>
<evidence type="ECO:0000256" key="1">
    <source>
        <dbReference type="ARBA" id="ARBA00000085"/>
    </source>
</evidence>
<evidence type="ECO:0000256" key="6">
    <source>
        <dbReference type="ARBA" id="ARBA00022692"/>
    </source>
</evidence>
<dbReference type="SMART" id="SM00448">
    <property type="entry name" value="REC"/>
    <property type="match status" value="1"/>
</dbReference>
<proteinExistence type="predicted"/>
<comment type="caution">
    <text evidence="16">The sequence shown here is derived from an EMBL/GenBank/DDBJ whole genome shotgun (WGS) entry which is preliminary data.</text>
</comment>
<evidence type="ECO:0000259" key="14">
    <source>
        <dbReference type="PROSITE" id="PS50109"/>
    </source>
</evidence>
<accession>A0A399RMB6</accession>
<evidence type="ECO:0000256" key="5">
    <source>
        <dbReference type="ARBA" id="ARBA00022679"/>
    </source>
</evidence>
<keyword evidence="5" id="KW-0808">Transferase</keyword>
<dbReference type="OrthoDB" id="9774458at2"/>
<keyword evidence="7" id="KW-0547">Nucleotide-binding</keyword>
<dbReference type="CDD" id="cd17546">
    <property type="entry name" value="REC_hyHK_CKI1_RcsC-like"/>
    <property type="match status" value="1"/>
</dbReference>
<protein>
    <recommendedName>
        <fullName evidence="3">histidine kinase</fullName>
        <ecNumber evidence="3">2.7.13.3</ecNumber>
    </recommendedName>
</protein>
<evidence type="ECO:0000256" key="12">
    <source>
        <dbReference type="ARBA" id="ARBA00023136"/>
    </source>
</evidence>
<dbReference type="InterPro" id="IPR011006">
    <property type="entry name" value="CheY-like_superfamily"/>
</dbReference>
<organism evidence="16 17">
    <name type="scientific">Henriciella algicola</name>
    <dbReference type="NCBI Taxonomy" id="1608422"/>
    <lineage>
        <taxon>Bacteria</taxon>
        <taxon>Pseudomonadati</taxon>
        <taxon>Pseudomonadota</taxon>
        <taxon>Alphaproteobacteria</taxon>
        <taxon>Hyphomonadales</taxon>
        <taxon>Hyphomonadaceae</taxon>
        <taxon>Henriciella</taxon>
    </lineage>
</organism>
<evidence type="ECO:0000313" key="16">
    <source>
        <dbReference type="EMBL" id="RIJ30999.1"/>
    </source>
</evidence>